<dbReference type="EMBL" id="UOFJ01000435">
    <property type="protein sequence ID" value="VAW69503.1"/>
    <property type="molecule type" value="Genomic_DNA"/>
</dbReference>
<proteinExistence type="predicted"/>
<name>A0A3B0XZB8_9ZZZZ</name>
<reference evidence="1" key="1">
    <citation type="submission" date="2018-06" db="EMBL/GenBank/DDBJ databases">
        <authorList>
            <person name="Zhirakovskaya E."/>
        </authorList>
    </citation>
    <scope>NUCLEOTIDE SEQUENCE</scope>
</reference>
<accession>A0A3B0XZB8</accession>
<dbReference type="GO" id="GO:0003824">
    <property type="term" value="F:catalytic activity"/>
    <property type="evidence" value="ECO:0007669"/>
    <property type="project" value="InterPro"/>
</dbReference>
<sequence>MNLQQLNQTYALKNKNSYLQFVQGKGDIPVVEIKNNQASARISLQGAHLLSWVPRG</sequence>
<dbReference type="SUPFAM" id="SSF74650">
    <property type="entry name" value="Galactose mutarotase-like"/>
    <property type="match status" value="1"/>
</dbReference>
<dbReference type="GO" id="GO:0005975">
    <property type="term" value="P:carbohydrate metabolic process"/>
    <property type="evidence" value="ECO:0007669"/>
    <property type="project" value="InterPro"/>
</dbReference>
<dbReference type="InterPro" id="IPR014718">
    <property type="entry name" value="GH-type_carb-bd"/>
</dbReference>
<gene>
    <name evidence="1" type="ORF">MNBD_GAMMA10-573</name>
</gene>
<dbReference type="AlphaFoldDB" id="A0A3B0XZB8"/>
<dbReference type="Gene3D" id="2.70.98.10">
    <property type="match status" value="1"/>
</dbReference>
<feature type="non-terminal residue" evidence="1">
    <location>
        <position position="56"/>
    </location>
</feature>
<dbReference type="InterPro" id="IPR011013">
    <property type="entry name" value="Gal_mutarotase_sf_dom"/>
</dbReference>
<dbReference type="GO" id="GO:0030246">
    <property type="term" value="F:carbohydrate binding"/>
    <property type="evidence" value="ECO:0007669"/>
    <property type="project" value="InterPro"/>
</dbReference>
<evidence type="ECO:0000313" key="1">
    <source>
        <dbReference type="EMBL" id="VAW69503.1"/>
    </source>
</evidence>
<organism evidence="1">
    <name type="scientific">hydrothermal vent metagenome</name>
    <dbReference type="NCBI Taxonomy" id="652676"/>
    <lineage>
        <taxon>unclassified sequences</taxon>
        <taxon>metagenomes</taxon>
        <taxon>ecological metagenomes</taxon>
    </lineage>
</organism>
<protein>
    <submittedName>
        <fullName evidence="1">Uncharacterized protein</fullName>
    </submittedName>
</protein>